<comment type="pathway">
    <text evidence="3">Cofactor biosynthesis; adenosylcobalamin biosynthesis.</text>
</comment>
<evidence type="ECO:0000256" key="8">
    <source>
        <dbReference type="ARBA" id="ARBA00029996"/>
    </source>
</evidence>
<dbReference type="EMBL" id="SBLC01000029">
    <property type="protein sequence ID" value="RWY38830.1"/>
    <property type="molecule type" value="Genomic_DNA"/>
</dbReference>
<dbReference type="InterPro" id="IPR015421">
    <property type="entry name" value="PyrdxlP-dep_Trfase_major"/>
</dbReference>
<comment type="cofactor">
    <cofactor evidence="1">
        <name>pyridoxal 5'-phosphate</name>
        <dbReference type="ChEBI" id="CHEBI:597326"/>
    </cofactor>
</comment>
<dbReference type="EC" id="4.1.1.81" evidence="4"/>
<dbReference type="GO" id="GO:0009236">
    <property type="term" value="P:cobalamin biosynthetic process"/>
    <property type="evidence" value="ECO:0007669"/>
    <property type="project" value="UniProtKB-UniPathway"/>
</dbReference>
<evidence type="ECO:0000259" key="10">
    <source>
        <dbReference type="Pfam" id="PF00155"/>
    </source>
</evidence>
<dbReference type="InterPro" id="IPR004839">
    <property type="entry name" value="Aminotransferase_I/II_large"/>
</dbReference>
<dbReference type="CDD" id="cd00609">
    <property type="entry name" value="AAT_like"/>
    <property type="match status" value="1"/>
</dbReference>
<keyword evidence="12" id="KW-1185">Reference proteome</keyword>
<dbReference type="RefSeq" id="WP_128490355.1">
    <property type="nucleotide sequence ID" value="NZ_JBHRVN010000006.1"/>
</dbReference>
<dbReference type="Gene3D" id="3.40.640.10">
    <property type="entry name" value="Type I PLP-dependent aspartate aminotransferase-like (Major domain)"/>
    <property type="match status" value="1"/>
</dbReference>
<dbReference type="UniPathway" id="UPA00148"/>
<organism evidence="11 12">
    <name type="scientific">Falsigemmobacter intermedius</name>
    <dbReference type="NCBI Taxonomy" id="1553448"/>
    <lineage>
        <taxon>Bacteria</taxon>
        <taxon>Pseudomonadati</taxon>
        <taxon>Pseudomonadota</taxon>
        <taxon>Alphaproteobacteria</taxon>
        <taxon>Rhodobacterales</taxon>
        <taxon>Paracoccaceae</taxon>
        <taxon>Falsigemmobacter</taxon>
    </lineage>
</organism>
<dbReference type="InterPro" id="IPR015424">
    <property type="entry name" value="PyrdxlP-dep_Trfase"/>
</dbReference>
<keyword evidence="7 11" id="KW-0456">Lyase</keyword>
<dbReference type="GO" id="GO:0030170">
    <property type="term" value="F:pyridoxal phosphate binding"/>
    <property type="evidence" value="ECO:0007669"/>
    <property type="project" value="InterPro"/>
</dbReference>
<reference evidence="11 12" key="1">
    <citation type="journal article" date="2015" name="Int. J. Syst. Evol. Microbiol.">
        <title>Gemmobacter intermedius sp. nov., isolated from a white stork (Ciconia ciconia).</title>
        <authorList>
            <person name="Kampfer P."/>
            <person name="Jerzak L."/>
            <person name="Wilharm G."/>
            <person name="Golke J."/>
            <person name="Busse H.J."/>
            <person name="Glaeser S.P."/>
        </authorList>
    </citation>
    <scope>NUCLEOTIDE SEQUENCE [LARGE SCALE GENOMIC DNA]</scope>
    <source>
        <strain evidence="11 12">119/4</strain>
    </source>
</reference>
<comment type="caution">
    <text evidence="11">The sequence shown here is derived from an EMBL/GenBank/DDBJ whole genome shotgun (WGS) entry which is preliminary data.</text>
</comment>
<evidence type="ECO:0000256" key="4">
    <source>
        <dbReference type="ARBA" id="ARBA00012285"/>
    </source>
</evidence>
<keyword evidence="6" id="KW-0663">Pyridoxal phosphate</keyword>
<dbReference type="OrthoDB" id="9799304at2"/>
<dbReference type="AlphaFoldDB" id="A0A444M8N4"/>
<sequence>MRDHGGDLDRAIATWGAGPWIDLSTGINRTSYPVPDLTHRVWTDLPTRSDMASLRAAAQVYFDTPADVVPLAGAQSAIQLLPGLRRGHQMRIISPTYNEYAAVFHAAGWQVTAAESLQELAGADVAIVVNPNNPDGRRWSRAALLDLLGQVGLLVVDESFMDMTPDKSLAPMAGNEGLIILRSFGKFFGLAGVRLGFALGDPVICAQMAQAVGPWPVSGAAIEVGITAMRDQKWIETAKADLVAAAAQMDAILPWAKTGGCDLFALYDVGDAGAVQAALAAQHIWTRRFPWSDRLLRLGVPALADLPLLKQAVRASGFGQLPL</sequence>
<dbReference type="InterPro" id="IPR005860">
    <property type="entry name" value="CobD"/>
</dbReference>
<comment type="function">
    <text evidence="2">Decarboxylates L-threonine-O-3-phosphate to yield (R)-1-amino-2-propanol O-2-phosphate, the precursor for the linkage between the nucleotide loop and the corrin ring in cobalamin.</text>
</comment>
<dbReference type="PANTHER" id="PTHR42885:SF1">
    <property type="entry name" value="THREONINE-PHOSPHATE DECARBOXYLASE"/>
    <property type="match status" value="1"/>
</dbReference>
<evidence type="ECO:0000256" key="1">
    <source>
        <dbReference type="ARBA" id="ARBA00001933"/>
    </source>
</evidence>
<dbReference type="NCBIfam" id="TIGR01140">
    <property type="entry name" value="L_thr_O3P_dcar"/>
    <property type="match status" value="1"/>
</dbReference>
<dbReference type="InterPro" id="IPR015422">
    <property type="entry name" value="PyrdxlP-dep_Trfase_small"/>
</dbReference>
<dbReference type="Gene3D" id="3.90.1150.10">
    <property type="entry name" value="Aspartate Aminotransferase, domain 1"/>
    <property type="match status" value="1"/>
</dbReference>
<evidence type="ECO:0000256" key="5">
    <source>
        <dbReference type="ARBA" id="ARBA00022573"/>
    </source>
</evidence>
<accession>A0A444M8N4</accession>
<feature type="domain" description="Aminotransferase class I/classII large" evidence="10">
    <location>
        <begin position="56"/>
        <end position="313"/>
    </location>
</feature>
<evidence type="ECO:0000256" key="7">
    <source>
        <dbReference type="ARBA" id="ARBA00023239"/>
    </source>
</evidence>
<dbReference type="Proteomes" id="UP000287168">
    <property type="component" value="Unassembled WGS sequence"/>
</dbReference>
<evidence type="ECO:0000256" key="9">
    <source>
        <dbReference type="ARBA" id="ARBA00048531"/>
    </source>
</evidence>
<gene>
    <name evidence="11" type="ORF">EP867_15295</name>
</gene>
<evidence type="ECO:0000256" key="6">
    <source>
        <dbReference type="ARBA" id="ARBA00022898"/>
    </source>
</evidence>
<proteinExistence type="predicted"/>
<keyword evidence="5" id="KW-0169">Cobalamin biosynthesis</keyword>
<evidence type="ECO:0000256" key="3">
    <source>
        <dbReference type="ARBA" id="ARBA00004953"/>
    </source>
</evidence>
<evidence type="ECO:0000256" key="2">
    <source>
        <dbReference type="ARBA" id="ARBA00003444"/>
    </source>
</evidence>
<protein>
    <recommendedName>
        <fullName evidence="4">threonine-phosphate decarboxylase</fullName>
        <ecNumber evidence="4">4.1.1.81</ecNumber>
    </recommendedName>
    <alternativeName>
        <fullName evidence="8">L-threonine-O-3-phosphate decarboxylase</fullName>
    </alternativeName>
</protein>
<evidence type="ECO:0000313" key="12">
    <source>
        <dbReference type="Proteomes" id="UP000287168"/>
    </source>
</evidence>
<dbReference type="Pfam" id="PF00155">
    <property type="entry name" value="Aminotran_1_2"/>
    <property type="match status" value="1"/>
</dbReference>
<dbReference type="PANTHER" id="PTHR42885">
    <property type="entry name" value="HISTIDINOL-PHOSPHATE AMINOTRANSFERASE-RELATED"/>
    <property type="match status" value="1"/>
</dbReference>
<comment type="catalytic activity">
    <reaction evidence="9">
        <text>O-phospho-L-threonine + H(+) = (R)-1-aminopropan-2-yl phosphate + CO2</text>
        <dbReference type="Rhea" id="RHEA:11492"/>
        <dbReference type="ChEBI" id="CHEBI:15378"/>
        <dbReference type="ChEBI" id="CHEBI:16526"/>
        <dbReference type="ChEBI" id="CHEBI:58563"/>
        <dbReference type="ChEBI" id="CHEBI:58675"/>
        <dbReference type="EC" id="4.1.1.81"/>
    </reaction>
</comment>
<dbReference type="SUPFAM" id="SSF53383">
    <property type="entry name" value="PLP-dependent transferases"/>
    <property type="match status" value="1"/>
</dbReference>
<name>A0A444M8N4_9RHOB</name>
<dbReference type="GO" id="GO:0048472">
    <property type="term" value="F:threonine-phosphate decarboxylase activity"/>
    <property type="evidence" value="ECO:0007669"/>
    <property type="project" value="UniProtKB-EC"/>
</dbReference>
<evidence type="ECO:0000313" key="11">
    <source>
        <dbReference type="EMBL" id="RWY38830.1"/>
    </source>
</evidence>